<accession>K5WMG2</accession>
<dbReference type="KEGG" id="pco:PHACADRAFT_167950"/>
<dbReference type="GO" id="GO:0007131">
    <property type="term" value="P:reciprocal meiotic recombination"/>
    <property type="evidence" value="ECO:0007669"/>
    <property type="project" value="InterPro"/>
</dbReference>
<evidence type="ECO:0000313" key="3">
    <source>
        <dbReference type="Proteomes" id="UP000008370"/>
    </source>
</evidence>
<dbReference type="InterPro" id="IPR004354">
    <property type="entry name" value="Meiotic_Rec114"/>
</dbReference>
<dbReference type="Proteomes" id="UP000008370">
    <property type="component" value="Unassembled WGS sequence"/>
</dbReference>
<dbReference type="RefSeq" id="XP_007390083.1">
    <property type="nucleotide sequence ID" value="XM_007390021.1"/>
</dbReference>
<sequence length="420" mass="44435">MSLSTTSTTTYTLTKYSRAYPSQSTGSQENDSEWQHFTNPVIRLVLDLRKSARGELESYRVRVLWSLNAGKDMMEVDQQDVIFEDLDLLLFSDPPAQNGPHGLPLKAVYRNAVVGVRYLHIRNLSAGASPVYRRFQMNFQSTADATSVIEAIRHVCPCKANPPQAALTRAATMTLGQTTSIVRPSVPASINMPPPSLSASVATKQPLRPSVTMQVRPSSSVLAPTVSPGKMTISSPVAHNTQPVFQSSGPASTPTNDACTSMALSSASYTGCDTLWPPTSSEDLAPLSQSGPSTVSSTASLHIAQCPHPPIAASSAATTAHIQAAAVVETPTPAALTTPLSAPAPSGQGLGSDEPKKAGEISSMDVDPLPQICPLPPLPKSSELCDIPKPELEALIAEVVREEGFVRLVSYTAVSIRLGT</sequence>
<organism evidence="2 3">
    <name type="scientific">Phanerochaete carnosa (strain HHB-10118-sp)</name>
    <name type="common">White-rot fungus</name>
    <name type="synonym">Peniophora carnosa</name>
    <dbReference type="NCBI Taxonomy" id="650164"/>
    <lineage>
        <taxon>Eukaryota</taxon>
        <taxon>Fungi</taxon>
        <taxon>Dikarya</taxon>
        <taxon>Basidiomycota</taxon>
        <taxon>Agaricomycotina</taxon>
        <taxon>Agaricomycetes</taxon>
        <taxon>Polyporales</taxon>
        <taxon>Phanerochaetaceae</taxon>
        <taxon>Phanerochaete</taxon>
    </lineage>
</organism>
<feature type="compositionally biased region" description="Low complexity" evidence="1">
    <location>
        <begin position="336"/>
        <end position="346"/>
    </location>
</feature>
<name>K5WMG2_PHACS</name>
<dbReference type="OrthoDB" id="3364736at2759"/>
<proteinExistence type="predicted"/>
<reference evidence="2 3" key="1">
    <citation type="journal article" date="2012" name="BMC Genomics">
        <title>Comparative genomics of the white-rot fungi, Phanerochaete carnosa and P. chrysosporium, to elucidate the genetic basis of the distinct wood types they colonize.</title>
        <authorList>
            <person name="Suzuki H."/>
            <person name="MacDonald J."/>
            <person name="Syed K."/>
            <person name="Salamov A."/>
            <person name="Hori C."/>
            <person name="Aerts A."/>
            <person name="Henrissat B."/>
            <person name="Wiebenga A."/>
            <person name="vanKuyk P.A."/>
            <person name="Barry K."/>
            <person name="Lindquist E."/>
            <person name="LaButti K."/>
            <person name="Lapidus A."/>
            <person name="Lucas S."/>
            <person name="Coutinho P."/>
            <person name="Gong Y."/>
            <person name="Samejima M."/>
            <person name="Mahadevan R."/>
            <person name="Abou-Zaid M."/>
            <person name="de Vries R.P."/>
            <person name="Igarashi K."/>
            <person name="Yadav J.S."/>
            <person name="Grigoriev I.V."/>
            <person name="Master E.R."/>
        </authorList>
    </citation>
    <scope>NUCLEOTIDE SEQUENCE [LARGE SCALE GENOMIC DNA]</scope>
    <source>
        <strain evidence="2 3">HHB-10118-sp</strain>
    </source>
</reference>
<keyword evidence="3" id="KW-1185">Reference proteome</keyword>
<dbReference type="HOGENOM" id="CLU_042827_0_0_1"/>
<evidence type="ECO:0000313" key="2">
    <source>
        <dbReference type="EMBL" id="EKM60635.1"/>
    </source>
</evidence>
<dbReference type="AlphaFoldDB" id="K5WMG2"/>
<feature type="region of interest" description="Disordered" evidence="1">
    <location>
        <begin position="232"/>
        <end position="256"/>
    </location>
</feature>
<dbReference type="STRING" id="650164.K5WMG2"/>
<feature type="region of interest" description="Disordered" evidence="1">
    <location>
        <begin position="336"/>
        <end position="369"/>
    </location>
</feature>
<protein>
    <submittedName>
        <fullName evidence="2">Uncharacterized protein</fullName>
    </submittedName>
</protein>
<dbReference type="Pfam" id="PF03525">
    <property type="entry name" value="Meiotic_rec114"/>
    <property type="match status" value="1"/>
</dbReference>
<dbReference type="InParanoid" id="K5WMG2"/>
<evidence type="ECO:0000256" key="1">
    <source>
        <dbReference type="SAM" id="MobiDB-lite"/>
    </source>
</evidence>
<dbReference type="EMBL" id="JH930468">
    <property type="protein sequence ID" value="EKM60635.1"/>
    <property type="molecule type" value="Genomic_DNA"/>
</dbReference>
<gene>
    <name evidence="2" type="ORF">PHACADRAFT_167950</name>
</gene>
<dbReference type="GeneID" id="18909413"/>